<dbReference type="PRINTS" id="PR00032">
    <property type="entry name" value="HTHARAC"/>
</dbReference>
<feature type="domain" description="HTH araC/xylS-type" evidence="4">
    <location>
        <begin position="88"/>
        <end position="192"/>
    </location>
</feature>
<sequence length="203" mass="24156">MKKEILIDRNSMNIENHRVIQIKNVVCQRCKRSVREILTTLKIPFKRVSLGEAELERSLSDFEFTLFQEELRKVGFELIFEKNERLVNQIKSIIIARVYKEEDFGKQKISDLLTSRLHYDYSHLTHIFTKLEGKNIQKFYSEIKIERIKELLEYNELTVLEIAHEMGYSSATYLSTHFKKATGVTPSDYKNKEEKRKTDLNRF</sequence>
<dbReference type="PROSITE" id="PS00041">
    <property type="entry name" value="HTH_ARAC_FAMILY_1"/>
    <property type="match status" value="1"/>
</dbReference>
<comment type="caution">
    <text evidence="5">The sequence shown here is derived from an EMBL/GenBank/DDBJ whole genome shotgun (WGS) entry which is preliminary data.</text>
</comment>
<evidence type="ECO:0000256" key="1">
    <source>
        <dbReference type="ARBA" id="ARBA00023015"/>
    </source>
</evidence>
<protein>
    <recommendedName>
        <fullName evidence="4">HTH araC/xylS-type domain-containing protein</fullName>
    </recommendedName>
</protein>
<evidence type="ECO:0000313" key="5">
    <source>
        <dbReference type="EMBL" id="GHA25168.1"/>
    </source>
</evidence>
<dbReference type="PANTHER" id="PTHR43280">
    <property type="entry name" value="ARAC-FAMILY TRANSCRIPTIONAL REGULATOR"/>
    <property type="match status" value="1"/>
</dbReference>
<dbReference type="GO" id="GO:0003700">
    <property type="term" value="F:DNA-binding transcription factor activity"/>
    <property type="evidence" value="ECO:0007669"/>
    <property type="project" value="InterPro"/>
</dbReference>
<proteinExistence type="predicted"/>
<evidence type="ECO:0000256" key="3">
    <source>
        <dbReference type="ARBA" id="ARBA00023163"/>
    </source>
</evidence>
<dbReference type="AlphaFoldDB" id="A0A918S5I3"/>
<evidence type="ECO:0000256" key="2">
    <source>
        <dbReference type="ARBA" id="ARBA00023125"/>
    </source>
</evidence>
<keyword evidence="6" id="KW-1185">Reference proteome</keyword>
<dbReference type="InterPro" id="IPR018060">
    <property type="entry name" value="HTH_AraC"/>
</dbReference>
<dbReference type="SMART" id="SM00342">
    <property type="entry name" value="HTH_ARAC"/>
    <property type="match status" value="1"/>
</dbReference>
<keyword evidence="3" id="KW-0804">Transcription</keyword>
<dbReference type="InterPro" id="IPR009057">
    <property type="entry name" value="Homeodomain-like_sf"/>
</dbReference>
<keyword evidence="2" id="KW-0238">DNA-binding</keyword>
<dbReference type="EMBL" id="BMXB01000001">
    <property type="protein sequence ID" value="GHA25168.1"/>
    <property type="molecule type" value="Genomic_DNA"/>
</dbReference>
<evidence type="ECO:0000259" key="4">
    <source>
        <dbReference type="PROSITE" id="PS01124"/>
    </source>
</evidence>
<dbReference type="Pfam" id="PF12833">
    <property type="entry name" value="HTH_18"/>
    <property type="match status" value="1"/>
</dbReference>
<dbReference type="RefSeq" id="WP_229793615.1">
    <property type="nucleotide sequence ID" value="NZ_BMXB01000001.1"/>
</dbReference>
<dbReference type="InterPro" id="IPR020449">
    <property type="entry name" value="Tscrpt_reg_AraC-type_HTH"/>
</dbReference>
<name>A0A918S5I3_9FLAO</name>
<dbReference type="SUPFAM" id="SSF46689">
    <property type="entry name" value="Homeodomain-like"/>
    <property type="match status" value="1"/>
</dbReference>
<keyword evidence="1" id="KW-0805">Transcription regulation</keyword>
<dbReference type="Proteomes" id="UP000610456">
    <property type="component" value="Unassembled WGS sequence"/>
</dbReference>
<reference evidence="5" key="2">
    <citation type="submission" date="2020-09" db="EMBL/GenBank/DDBJ databases">
        <authorList>
            <person name="Sun Q."/>
            <person name="Kim S."/>
        </authorList>
    </citation>
    <scope>NUCLEOTIDE SEQUENCE</scope>
    <source>
        <strain evidence="5">KCTC 12719</strain>
    </source>
</reference>
<evidence type="ECO:0000313" key="6">
    <source>
        <dbReference type="Proteomes" id="UP000610456"/>
    </source>
</evidence>
<reference evidence="5" key="1">
    <citation type="journal article" date="2014" name="Int. J. Syst. Evol. Microbiol.">
        <title>Complete genome sequence of Corynebacterium casei LMG S-19264T (=DSM 44701T), isolated from a smear-ripened cheese.</title>
        <authorList>
            <consortium name="US DOE Joint Genome Institute (JGI-PGF)"/>
            <person name="Walter F."/>
            <person name="Albersmeier A."/>
            <person name="Kalinowski J."/>
            <person name="Ruckert C."/>
        </authorList>
    </citation>
    <scope>NUCLEOTIDE SEQUENCE</scope>
    <source>
        <strain evidence="5">KCTC 12719</strain>
    </source>
</reference>
<accession>A0A918S5I3</accession>
<organism evidence="5 6">
    <name type="scientific">Salinimicrobium marinum</name>
    <dbReference type="NCBI Taxonomy" id="680283"/>
    <lineage>
        <taxon>Bacteria</taxon>
        <taxon>Pseudomonadati</taxon>
        <taxon>Bacteroidota</taxon>
        <taxon>Flavobacteriia</taxon>
        <taxon>Flavobacteriales</taxon>
        <taxon>Flavobacteriaceae</taxon>
        <taxon>Salinimicrobium</taxon>
    </lineage>
</organism>
<dbReference type="PROSITE" id="PS01124">
    <property type="entry name" value="HTH_ARAC_FAMILY_2"/>
    <property type="match status" value="1"/>
</dbReference>
<dbReference type="PANTHER" id="PTHR43280:SF2">
    <property type="entry name" value="HTH-TYPE TRANSCRIPTIONAL REGULATOR EXSA"/>
    <property type="match status" value="1"/>
</dbReference>
<gene>
    <name evidence="5" type="ORF">GCM10007103_03010</name>
</gene>
<dbReference type="Gene3D" id="1.10.10.60">
    <property type="entry name" value="Homeodomain-like"/>
    <property type="match status" value="1"/>
</dbReference>
<dbReference type="GO" id="GO:0043565">
    <property type="term" value="F:sequence-specific DNA binding"/>
    <property type="evidence" value="ECO:0007669"/>
    <property type="project" value="InterPro"/>
</dbReference>
<dbReference type="InterPro" id="IPR018062">
    <property type="entry name" value="HTH_AraC-typ_CS"/>
</dbReference>